<feature type="compositionally biased region" description="Acidic residues" evidence="1">
    <location>
        <begin position="412"/>
        <end position="423"/>
    </location>
</feature>
<keyword evidence="2" id="KW-0732">Signal</keyword>
<feature type="compositionally biased region" description="Low complexity" evidence="1">
    <location>
        <begin position="374"/>
        <end position="411"/>
    </location>
</feature>
<feature type="compositionally biased region" description="Basic and acidic residues" evidence="1">
    <location>
        <begin position="424"/>
        <end position="433"/>
    </location>
</feature>
<feature type="region of interest" description="Disordered" evidence="1">
    <location>
        <begin position="357"/>
        <end position="433"/>
    </location>
</feature>
<evidence type="ECO:0008006" key="5">
    <source>
        <dbReference type="Google" id="ProtNLM"/>
    </source>
</evidence>
<dbReference type="EMBL" id="PFWT01000009">
    <property type="protein sequence ID" value="PJA46668.1"/>
    <property type="molecule type" value="Genomic_DNA"/>
</dbReference>
<sequence length="433" mass="48332">MNHTFQSKSFGLMLGMFLAFSASLVLTPYANAQTAPVPSLTSSATVSNVPTDASQGDLVKCNTSPAVYYYGEDGKRYVFQNSNSYFSWYDDFSQVRTIACSDLATLPIGGIVPYQAGTRLIKTQLDPHVYAVLPNGRLRPVKSEEQAQKLYGSDWATRVDDINEAFFPQYTVEAELEDSELPEGYVFGDENNNTFQVDTQGDAVQIDSEIQHEDQHRWAEYKTSVSALDSTLRDSLNIHREDDDDFETHAPEVNRLRTKIEIHQNEHATERTFKVGEHSLDYISKAEENLNRAKVGLGVTNASQTSYAQAENLVTEAENALRSARDEFYNGNFGLAKDLAQQSRRASRNALQAMRISEGTDEYDDLNENDTADDSGTNSSDSNSINEDNDSSWSNEVNDSNSESDNSNLNEVQDDNNENSFEDNTEHNEGDLN</sequence>
<dbReference type="AlphaFoldDB" id="A0A2M7XFM6"/>
<comment type="caution">
    <text evidence="3">The sequence shown here is derived from an EMBL/GenBank/DDBJ whole genome shotgun (WGS) entry which is preliminary data.</text>
</comment>
<evidence type="ECO:0000313" key="3">
    <source>
        <dbReference type="EMBL" id="PJA46668.1"/>
    </source>
</evidence>
<evidence type="ECO:0000313" key="4">
    <source>
        <dbReference type="Proteomes" id="UP000231263"/>
    </source>
</evidence>
<organism evidence="3 4">
    <name type="scientific">Candidatus Uhrbacteria bacterium CG_4_9_14_3_um_filter_41_35</name>
    <dbReference type="NCBI Taxonomy" id="1975034"/>
    <lineage>
        <taxon>Bacteria</taxon>
        <taxon>Candidatus Uhriibacteriota</taxon>
    </lineage>
</organism>
<proteinExistence type="predicted"/>
<dbReference type="Proteomes" id="UP000231263">
    <property type="component" value="Unassembled WGS sequence"/>
</dbReference>
<accession>A0A2M7XFM6</accession>
<name>A0A2M7XFM6_9BACT</name>
<protein>
    <recommendedName>
        <fullName evidence="5">DUF5667 domain-containing protein</fullName>
    </recommendedName>
</protein>
<feature type="chain" id="PRO_5014863564" description="DUF5667 domain-containing protein" evidence="2">
    <location>
        <begin position="33"/>
        <end position="433"/>
    </location>
</feature>
<evidence type="ECO:0000256" key="1">
    <source>
        <dbReference type="SAM" id="MobiDB-lite"/>
    </source>
</evidence>
<feature type="compositionally biased region" description="Acidic residues" evidence="1">
    <location>
        <begin position="359"/>
        <end position="373"/>
    </location>
</feature>
<evidence type="ECO:0000256" key="2">
    <source>
        <dbReference type="SAM" id="SignalP"/>
    </source>
</evidence>
<feature type="signal peptide" evidence="2">
    <location>
        <begin position="1"/>
        <end position="32"/>
    </location>
</feature>
<gene>
    <name evidence="3" type="ORF">CO173_02775</name>
</gene>
<reference evidence="4" key="1">
    <citation type="submission" date="2017-09" db="EMBL/GenBank/DDBJ databases">
        <title>Depth-based differentiation of microbial function through sediment-hosted aquifers and enrichment of novel symbionts in the deep terrestrial subsurface.</title>
        <authorList>
            <person name="Probst A.J."/>
            <person name="Ladd B."/>
            <person name="Jarett J.K."/>
            <person name="Geller-Mcgrath D.E."/>
            <person name="Sieber C.M.K."/>
            <person name="Emerson J.B."/>
            <person name="Anantharaman K."/>
            <person name="Thomas B.C."/>
            <person name="Malmstrom R."/>
            <person name="Stieglmeier M."/>
            <person name="Klingl A."/>
            <person name="Woyke T."/>
            <person name="Ryan C.M."/>
            <person name="Banfield J.F."/>
        </authorList>
    </citation>
    <scope>NUCLEOTIDE SEQUENCE [LARGE SCALE GENOMIC DNA]</scope>
</reference>